<sequence>MSKSCSGMLAEFLDCVESSACVKKHGHTLKQCASPTWTEHAPSECEVKRSNYFACRKGQLDMRARLRGNKGY</sequence>
<dbReference type="Gramene" id="ABO95073">
    <property type="protein sequence ID" value="ABO95073"/>
    <property type="gene ID" value="OSTLU_30848"/>
</dbReference>
<evidence type="ECO:0000256" key="1">
    <source>
        <dbReference type="ARBA" id="ARBA00007785"/>
    </source>
</evidence>
<dbReference type="KEGG" id="olu:OSTLU_30848"/>
<dbReference type="EMBL" id="CP000583">
    <property type="protein sequence ID" value="ABO95073.1"/>
    <property type="molecule type" value="Genomic_DNA"/>
</dbReference>
<keyword evidence="2" id="KW-1015">Disulfide bond</keyword>
<dbReference type="GeneID" id="5001050"/>
<dbReference type="eggNOG" id="KOG4114">
    <property type="taxonomic scope" value="Eukaryota"/>
</dbReference>
<evidence type="ECO:0000313" key="3">
    <source>
        <dbReference type="EMBL" id="ABO95073.1"/>
    </source>
</evidence>
<proteinExistence type="inferred from homology"/>
<dbReference type="Proteomes" id="UP000001568">
    <property type="component" value="Chromosome 3"/>
</dbReference>
<dbReference type="OMA" id="HAPSECE"/>
<evidence type="ECO:0000256" key="2">
    <source>
        <dbReference type="ARBA" id="ARBA00023157"/>
    </source>
</evidence>
<reference evidence="3 4" key="1">
    <citation type="journal article" date="2007" name="Proc. Natl. Acad. Sci. U.S.A.">
        <title>The tiny eukaryote Ostreococcus provides genomic insights into the paradox of plankton speciation.</title>
        <authorList>
            <person name="Palenik B."/>
            <person name="Grimwood J."/>
            <person name="Aerts A."/>
            <person name="Rouze P."/>
            <person name="Salamov A."/>
            <person name="Putnam N."/>
            <person name="Dupont C."/>
            <person name="Jorgensen R."/>
            <person name="Derelle E."/>
            <person name="Rombauts S."/>
            <person name="Zhou K."/>
            <person name="Otillar R."/>
            <person name="Merchant S.S."/>
            <person name="Podell S."/>
            <person name="Gaasterland T."/>
            <person name="Napoli C."/>
            <person name="Gendler K."/>
            <person name="Manuell A."/>
            <person name="Tai V."/>
            <person name="Vallon O."/>
            <person name="Piganeau G."/>
            <person name="Jancek S."/>
            <person name="Heijde M."/>
            <person name="Jabbari K."/>
            <person name="Bowler C."/>
            <person name="Lohr M."/>
            <person name="Robbens S."/>
            <person name="Werner G."/>
            <person name="Dubchak I."/>
            <person name="Pazour G.J."/>
            <person name="Ren Q."/>
            <person name="Paulsen I."/>
            <person name="Delwiche C."/>
            <person name="Schmutz J."/>
            <person name="Rokhsar D."/>
            <person name="Van de Peer Y."/>
            <person name="Moreau H."/>
            <person name="Grigoriev I.V."/>
        </authorList>
    </citation>
    <scope>NUCLEOTIDE SEQUENCE [LARGE SCALE GENOMIC DNA]</scope>
    <source>
        <strain evidence="3 4">CCE9901</strain>
    </source>
</reference>
<dbReference type="PANTHER" id="PTHR28627:SF1">
    <property type="entry name" value="CYTOCHROME C OXIDASE ASSEMBLY FACTOR 5"/>
    <property type="match status" value="1"/>
</dbReference>
<dbReference type="HOGENOM" id="CLU_138069_3_2_1"/>
<dbReference type="GO" id="GO:0033617">
    <property type="term" value="P:mitochondrial respiratory chain complex IV assembly"/>
    <property type="evidence" value="ECO:0007669"/>
    <property type="project" value="TreeGrafter"/>
</dbReference>
<protein>
    <recommendedName>
        <fullName evidence="5">Cytochrome c oxidase assembly factor 5</fullName>
    </recommendedName>
</protein>
<dbReference type="InterPro" id="IPR018793">
    <property type="entry name" value="Cyt_c_oxidase_assmbl_Pet191"/>
</dbReference>
<keyword evidence="4" id="KW-1185">Reference proteome</keyword>
<comment type="similarity">
    <text evidence="1">Belongs to the PET191 family.</text>
</comment>
<dbReference type="GO" id="GO:0005739">
    <property type="term" value="C:mitochondrion"/>
    <property type="evidence" value="ECO:0007669"/>
    <property type="project" value="TreeGrafter"/>
</dbReference>
<gene>
    <name evidence="3" type="ORF">OSTLU_30848</name>
</gene>
<dbReference type="OrthoDB" id="282149at2759"/>
<dbReference type="RefSeq" id="XP_001416780.1">
    <property type="nucleotide sequence ID" value="XM_001416743.1"/>
</dbReference>
<organism evidence="3 4">
    <name type="scientific">Ostreococcus lucimarinus (strain CCE9901)</name>
    <dbReference type="NCBI Taxonomy" id="436017"/>
    <lineage>
        <taxon>Eukaryota</taxon>
        <taxon>Viridiplantae</taxon>
        <taxon>Chlorophyta</taxon>
        <taxon>Mamiellophyceae</taxon>
        <taxon>Mamiellales</taxon>
        <taxon>Bathycoccaceae</taxon>
        <taxon>Ostreococcus</taxon>
    </lineage>
</organism>
<dbReference type="Pfam" id="PF10203">
    <property type="entry name" value="Pet191_N"/>
    <property type="match status" value="1"/>
</dbReference>
<evidence type="ECO:0008006" key="5">
    <source>
        <dbReference type="Google" id="ProtNLM"/>
    </source>
</evidence>
<evidence type="ECO:0000313" key="4">
    <source>
        <dbReference type="Proteomes" id="UP000001568"/>
    </source>
</evidence>
<name>A4RV50_OSTLU</name>
<dbReference type="STRING" id="436017.A4RV50"/>
<accession>A4RV50</accession>
<dbReference type="PANTHER" id="PTHR28627">
    <property type="entry name" value="CYTOCHROME C OXIDASE ASSEMBLY FACTOR 5"/>
    <property type="match status" value="1"/>
</dbReference>
<dbReference type="AlphaFoldDB" id="A4RV50"/>